<dbReference type="Pfam" id="PF24681">
    <property type="entry name" value="Kelch_KLHDC2_KLHL20_DRC7"/>
    <property type="match status" value="2"/>
</dbReference>
<keyword evidence="3" id="KW-0472">Membrane</keyword>
<sequence length="1157" mass="132845">MLFVLIAYLLIPREISGEIYNITRLPFTGMPPFPRSDHSAVFSSKYNSLFVFGGRDMTHYKIFNDMWVFNLTTLQWSFLFTLTDIQPSIRHSAAIYISKAKPDYIYVFGGSGQNGPLIDLWEYDIILRTWSFIKSWNSFFPIMLFGYTYYERDSVEYLALYGGIDIGKYSNKLFIFKIDDLEWEEIQANGDFKTVGAELPNIKYFSNYLYVLGGYGMTPPEFYRYSFEQNKWENVTNESYKILPQEFNTVIDGNYLYSIFGYNDDSYINSIKRVDLTTGDFQWEKIKESYDHYRTGFSLTEVNSKYYIFGGTYNFIANDFKILELSANKPSLTEITPNYEYPEPRSNHIFKKINTKFYVFGGTSISGYLKDLWAFDSLTEKWAQMSHKGDIPSARQLSASDSFGDSLLVWGGEESSGLLNDVFIYNSQTNIWAEIISKSYVIPTARKGACLVNDMPYIYIYGGETNNGFSSELWKFDMGTQEYSLISHSPYPIAYANCQIFNDSFNVLFGCKETYDNIFGYWSFSFTAKRWMFTDSKSQLSGGAQGISLMIGDMLIYYGGRYMQYSTYKYINCDFEDTTINVKTDLHNYNSAFIYHKSQLYFFGGSKVSIYLTMIPSYREPTLGNIELKDAFKQVKNSILCSPGTFLNGNQCEECPKGTYSENFSNEECIKCKPGTYNSNIGATKSRQCYPCPKGYFNELYGASTCIQCSSNDYCPAGSKSLEIKRQRNKFITYQPSNYDDKFDSSILFKFQIISGLMVFLILIIWAISAYRKKIAEMDDFVDNHNYELNTPIMRKKTLFGGVFTLLFYGSAFILIGSAGIEYFWNNIYELKTLQPLVVLEKEVDHFYTDLTIVVELFRYSDSCSSDNEVCSESIYITYDNIKYSGNSKNVITCEKTSDDTCIIVFSCSDCWIDPGANFRIEMKEDMSYCSGIFVNITSKSSIPESDSSIITGLFSDDEKIFIGPDATKFFFILTPSLFRSSLRRFPSKITGYHISMESAIESGSQYYGKDISISTELMVIIYLSQATSAMYTVRDINQSLFVIFTGLLGSVSGAMEAAVFFMRFIEENYISIKNKFKMKEKLKKYLKKRLKLGMNINESQENTNILSRSIVIETSSNKTADQNLKQHSYREREALSNEFINHKIKKGAKVSPSEAK</sequence>
<dbReference type="EMBL" id="MPUH01000291">
    <property type="protein sequence ID" value="OMJ83788.1"/>
    <property type="molecule type" value="Genomic_DNA"/>
</dbReference>
<keyword evidence="1" id="KW-0880">Kelch repeat</keyword>
<gene>
    <name evidence="6" type="ORF">SteCoe_15196</name>
</gene>
<dbReference type="InterPro" id="IPR015915">
    <property type="entry name" value="Kelch-typ_b-propeller"/>
</dbReference>
<proteinExistence type="predicted"/>
<evidence type="ECO:0000256" key="4">
    <source>
        <dbReference type="SAM" id="SignalP"/>
    </source>
</evidence>
<evidence type="ECO:0000256" key="2">
    <source>
        <dbReference type="ARBA" id="ARBA00022737"/>
    </source>
</evidence>
<dbReference type="CDD" id="cd00185">
    <property type="entry name" value="TNFRSF"/>
    <property type="match status" value="1"/>
</dbReference>
<feature type="signal peptide" evidence="4">
    <location>
        <begin position="1"/>
        <end position="17"/>
    </location>
</feature>
<comment type="caution">
    <text evidence="6">The sequence shown here is derived from an EMBL/GenBank/DDBJ whole genome shotgun (WGS) entry which is preliminary data.</text>
</comment>
<feature type="transmembrane region" description="Helical" evidence="3">
    <location>
        <begin position="747"/>
        <end position="768"/>
    </location>
</feature>
<dbReference type="Proteomes" id="UP000187209">
    <property type="component" value="Unassembled WGS sequence"/>
</dbReference>
<dbReference type="SUPFAM" id="SSF57184">
    <property type="entry name" value="Growth factor receptor domain"/>
    <property type="match status" value="1"/>
</dbReference>
<dbReference type="Pfam" id="PF07699">
    <property type="entry name" value="Ephrin_rec_like"/>
    <property type="match status" value="1"/>
</dbReference>
<keyword evidence="4" id="KW-0732">Signal</keyword>
<accession>A0A1R2C430</accession>
<keyword evidence="2" id="KW-0677">Repeat</keyword>
<feature type="chain" id="PRO_5012797112" description="Tyrosine-protein kinase ephrin type A/B receptor-like domain-containing protein" evidence="4">
    <location>
        <begin position="18"/>
        <end position="1157"/>
    </location>
</feature>
<dbReference type="Gene3D" id="2.120.10.80">
    <property type="entry name" value="Kelch-type beta propeller"/>
    <property type="match status" value="3"/>
</dbReference>
<feature type="domain" description="Tyrosine-protein kinase ephrin type A/B receptor-like" evidence="5">
    <location>
        <begin position="644"/>
        <end position="689"/>
    </location>
</feature>
<feature type="transmembrane region" description="Helical" evidence="3">
    <location>
        <begin position="799"/>
        <end position="825"/>
    </location>
</feature>
<evidence type="ECO:0000313" key="6">
    <source>
        <dbReference type="EMBL" id="OMJ83788.1"/>
    </source>
</evidence>
<protein>
    <recommendedName>
        <fullName evidence="5">Tyrosine-protein kinase ephrin type A/B receptor-like domain-containing protein</fullName>
    </recommendedName>
</protein>
<dbReference type="InterPro" id="IPR009030">
    <property type="entry name" value="Growth_fac_rcpt_cys_sf"/>
</dbReference>
<name>A0A1R2C430_9CILI</name>
<evidence type="ECO:0000259" key="5">
    <source>
        <dbReference type="Pfam" id="PF07699"/>
    </source>
</evidence>
<dbReference type="PANTHER" id="PTHR46093:SF18">
    <property type="entry name" value="FIBRONECTIN TYPE-III DOMAIN-CONTAINING PROTEIN"/>
    <property type="match status" value="1"/>
</dbReference>
<dbReference type="SUPFAM" id="SSF117281">
    <property type="entry name" value="Kelch motif"/>
    <property type="match status" value="2"/>
</dbReference>
<keyword evidence="7" id="KW-1185">Reference proteome</keyword>
<dbReference type="PANTHER" id="PTHR46093">
    <property type="entry name" value="ACYL-COA-BINDING DOMAIN-CONTAINING PROTEIN 5"/>
    <property type="match status" value="1"/>
</dbReference>
<organism evidence="6 7">
    <name type="scientific">Stentor coeruleus</name>
    <dbReference type="NCBI Taxonomy" id="5963"/>
    <lineage>
        <taxon>Eukaryota</taxon>
        <taxon>Sar</taxon>
        <taxon>Alveolata</taxon>
        <taxon>Ciliophora</taxon>
        <taxon>Postciliodesmatophora</taxon>
        <taxon>Heterotrichea</taxon>
        <taxon>Heterotrichida</taxon>
        <taxon>Stentoridae</taxon>
        <taxon>Stentor</taxon>
    </lineage>
</organism>
<dbReference type="OrthoDB" id="292123at2759"/>
<keyword evidence="3" id="KW-0812">Transmembrane</keyword>
<dbReference type="InterPro" id="IPR011641">
    <property type="entry name" value="Tyr-kin_ephrin_A/B_rcpt-like"/>
</dbReference>
<keyword evidence="3" id="KW-1133">Transmembrane helix</keyword>
<evidence type="ECO:0000256" key="3">
    <source>
        <dbReference type="SAM" id="Phobius"/>
    </source>
</evidence>
<dbReference type="AlphaFoldDB" id="A0A1R2C430"/>
<dbReference type="Gene3D" id="2.10.50.10">
    <property type="entry name" value="Tumor Necrosis Factor Receptor, subunit A, domain 2"/>
    <property type="match status" value="1"/>
</dbReference>
<reference evidence="6 7" key="1">
    <citation type="submission" date="2016-11" db="EMBL/GenBank/DDBJ databases">
        <title>The macronuclear genome of Stentor coeruleus: a giant cell with tiny introns.</title>
        <authorList>
            <person name="Slabodnick M."/>
            <person name="Ruby J.G."/>
            <person name="Reiff S.B."/>
            <person name="Swart E.C."/>
            <person name="Gosai S."/>
            <person name="Prabakaran S."/>
            <person name="Witkowska E."/>
            <person name="Larue G.E."/>
            <person name="Fisher S."/>
            <person name="Freeman R.M."/>
            <person name="Gunawardena J."/>
            <person name="Chu W."/>
            <person name="Stover N.A."/>
            <person name="Gregory B.D."/>
            <person name="Nowacki M."/>
            <person name="Derisi J."/>
            <person name="Roy S.W."/>
            <person name="Marshall W.F."/>
            <person name="Sood P."/>
        </authorList>
    </citation>
    <scope>NUCLEOTIDE SEQUENCE [LARGE SCALE GENOMIC DNA]</scope>
    <source>
        <strain evidence="6">WM001</strain>
    </source>
</reference>
<dbReference type="SMART" id="SM01411">
    <property type="entry name" value="Ephrin_rec_like"/>
    <property type="match status" value="2"/>
</dbReference>
<evidence type="ECO:0000256" key="1">
    <source>
        <dbReference type="ARBA" id="ARBA00022441"/>
    </source>
</evidence>
<evidence type="ECO:0000313" key="7">
    <source>
        <dbReference type="Proteomes" id="UP000187209"/>
    </source>
</evidence>